<proteinExistence type="predicted"/>
<dbReference type="EMBL" id="BAET01000014">
    <property type="protein sequence ID" value="GAB55715.1"/>
    <property type="molecule type" value="Genomic_DNA"/>
</dbReference>
<keyword evidence="2" id="KW-1185">Reference proteome</keyword>
<reference evidence="1 2" key="1">
    <citation type="journal article" date="2012" name="J. Bacteriol.">
        <title>Genome sequence of proteorhodopsin-containing sea ice bacterium Glaciecola punicea ACAM 611T.</title>
        <authorList>
            <person name="Qin Q.-L."/>
            <person name="Xie B.-B."/>
            <person name="Shu Y.-L."/>
            <person name="Rong J.-C."/>
            <person name="Zhao D.-L."/>
            <person name="Zhang X.-Y."/>
            <person name="Chen X.-L."/>
            <person name="Zhou B.-C."/>
            <person name="Zhanga Y.-Z."/>
        </authorList>
    </citation>
    <scope>NUCLEOTIDE SEQUENCE [LARGE SCALE GENOMIC DNA]</scope>
    <source>
        <strain evidence="1 2">ACAM 611</strain>
    </source>
</reference>
<name>H5TBN8_9ALTE</name>
<organism evidence="1 2">
    <name type="scientific">Glaciecola punicea ACAM 611</name>
    <dbReference type="NCBI Taxonomy" id="1121923"/>
    <lineage>
        <taxon>Bacteria</taxon>
        <taxon>Pseudomonadati</taxon>
        <taxon>Pseudomonadota</taxon>
        <taxon>Gammaproteobacteria</taxon>
        <taxon>Alteromonadales</taxon>
        <taxon>Alteromonadaceae</taxon>
        <taxon>Glaciecola</taxon>
    </lineage>
</organism>
<comment type="caution">
    <text evidence="1">The sequence shown here is derived from an EMBL/GenBank/DDBJ whole genome shotgun (WGS) entry which is preliminary data.</text>
</comment>
<dbReference type="AlphaFoldDB" id="H5TBN8"/>
<protein>
    <submittedName>
        <fullName evidence="1">Uncharacterized protein</fullName>
    </submittedName>
</protein>
<accession>H5TBN8</accession>
<dbReference type="Proteomes" id="UP000053586">
    <property type="component" value="Unassembled WGS sequence"/>
</dbReference>
<evidence type="ECO:0000313" key="2">
    <source>
        <dbReference type="Proteomes" id="UP000053586"/>
    </source>
</evidence>
<sequence length="57" mass="6152">MCQEVIGRASAFSAVEKVFAAMANGDAYNFPFIREAIGHADTLYGFKSGFDRTGMAL</sequence>
<gene>
    <name evidence="1" type="ORF">GPUN_1598</name>
</gene>
<dbReference type="eggNOG" id="COG2423">
    <property type="taxonomic scope" value="Bacteria"/>
</dbReference>
<reference evidence="1 2" key="2">
    <citation type="journal article" date="2017" name="Antonie Van Leeuwenhoek">
        <title>Rhizobium rhizosphaerae sp. nov., a novel species isolated from rice rhizosphere.</title>
        <authorList>
            <person name="Zhao J.J."/>
            <person name="Zhang J."/>
            <person name="Zhang R.J."/>
            <person name="Zhang C.W."/>
            <person name="Yin H.Q."/>
            <person name="Zhang X.X."/>
        </authorList>
    </citation>
    <scope>NUCLEOTIDE SEQUENCE [LARGE SCALE GENOMIC DNA]</scope>
    <source>
        <strain evidence="1 2">ACAM 611</strain>
    </source>
</reference>
<evidence type="ECO:0000313" key="1">
    <source>
        <dbReference type="EMBL" id="GAB55715.1"/>
    </source>
</evidence>